<organism evidence="2 3">
    <name type="scientific">Gemmatimonas aurantiaca</name>
    <dbReference type="NCBI Taxonomy" id="173480"/>
    <lineage>
        <taxon>Bacteria</taxon>
        <taxon>Pseudomonadati</taxon>
        <taxon>Gemmatimonadota</taxon>
        <taxon>Gemmatimonadia</taxon>
        <taxon>Gemmatimonadales</taxon>
        <taxon>Gemmatimonadaceae</taxon>
        <taxon>Gemmatimonas</taxon>
    </lineage>
</organism>
<evidence type="ECO:0000313" key="2">
    <source>
        <dbReference type="EMBL" id="HCT56901.1"/>
    </source>
</evidence>
<comment type="caution">
    <text evidence="2">The sequence shown here is derived from an EMBL/GenBank/DDBJ whole genome shotgun (WGS) entry which is preliminary data.</text>
</comment>
<evidence type="ECO:0000259" key="1">
    <source>
        <dbReference type="Pfam" id="PF06439"/>
    </source>
</evidence>
<feature type="domain" description="3-keto-alpha-glucoside-1,2-lyase/3-keto-2-hydroxy-glucal hydratase" evidence="1">
    <location>
        <begin position="78"/>
        <end position="271"/>
    </location>
</feature>
<dbReference type="Pfam" id="PF06439">
    <property type="entry name" value="3keto-disac_hyd"/>
    <property type="match status" value="1"/>
</dbReference>
<accession>A0A3D4V730</accession>
<dbReference type="EMBL" id="DPIY01000006">
    <property type="protein sequence ID" value="HCT56901.1"/>
    <property type="molecule type" value="Genomic_DNA"/>
</dbReference>
<gene>
    <name evidence="2" type="ORF">DGD08_06765</name>
</gene>
<protein>
    <submittedName>
        <fullName evidence="2">DUF1080 domain-containing protein</fullName>
    </submittedName>
</protein>
<dbReference type="AlphaFoldDB" id="A0A3D4V730"/>
<dbReference type="Gene3D" id="2.60.120.560">
    <property type="entry name" value="Exo-inulinase, domain 1"/>
    <property type="match status" value="1"/>
</dbReference>
<evidence type="ECO:0000313" key="3">
    <source>
        <dbReference type="Proteomes" id="UP000264071"/>
    </source>
</evidence>
<dbReference type="PROSITE" id="PS51257">
    <property type="entry name" value="PROKAR_LIPOPROTEIN"/>
    <property type="match status" value="1"/>
</dbReference>
<dbReference type="InterPro" id="IPR010496">
    <property type="entry name" value="AL/BT2_dom"/>
</dbReference>
<sequence length="274" mass="29078">MRDAPSPPLSQHQIRPMPIRPLVISSAALLLIACGGGGARSSSGDASAIRGAIGGGVRAGAAPAQTAQTAQTATPGAWVSLFNGQAISGWHNYKTPGAPVVGWSAINGELVRSGPGGDLTTDKQYTNFELELEWKVEAGGNSGIIYRIDPASEVSYTSGPEMQILDDTKHPDGKNPLTSAGANYALHAPPAGIVKPVGEWNAIRLIVNGNHVEHWLNGIKAVEYELGSPDWETRRQASKFATWTGYGRAARGYIALQDHGDRVAFRNLRIRELP</sequence>
<dbReference type="Proteomes" id="UP000264071">
    <property type="component" value="Unassembled WGS sequence"/>
</dbReference>
<dbReference type="GO" id="GO:0016787">
    <property type="term" value="F:hydrolase activity"/>
    <property type="evidence" value="ECO:0007669"/>
    <property type="project" value="InterPro"/>
</dbReference>
<name>A0A3D4V730_9BACT</name>
<proteinExistence type="predicted"/>
<reference evidence="2 3" key="1">
    <citation type="journal article" date="2018" name="Nat. Biotechnol.">
        <title>A standardized bacterial taxonomy based on genome phylogeny substantially revises the tree of life.</title>
        <authorList>
            <person name="Parks D.H."/>
            <person name="Chuvochina M."/>
            <person name="Waite D.W."/>
            <person name="Rinke C."/>
            <person name="Skarshewski A."/>
            <person name="Chaumeil P.A."/>
            <person name="Hugenholtz P."/>
        </authorList>
    </citation>
    <scope>NUCLEOTIDE SEQUENCE [LARGE SCALE GENOMIC DNA]</scope>
    <source>
        <strain evidence="2">UBA8844</strain>
    </source>
</reference>
<dbReference type="OMA" id="SKFADWE"/>